<accession>A0A1X1A4U5</accession>
<feature type="transmembrane region" description="Helical" evidence="1">
    <location>
        <begin position="80"/>
        <end position="97"/>
    </location>
</feature>
<dbReference type="OrthoDB" id="6810907at2"/>
<comment type="caution">
    <text evidence="2">The sequence shown here is derived from an EMBL/GenBank/DDBJ whole genome shotgun (WGS) entry which is preliminary data.</text>
</comment>
<feature type="transmembrane region" description="Helical" evidence="1">
    <location>
        <begin position="6"/>
        <end position="25"/>
    </location>
</feature>
<reference evidence="2 3" key="1">
    <citation type="submission" date="2017-04" db="EMBL/GenBank/DDBJ databases">
        <title>Presence of VIM-2 positive Pseudomonas species in chickens and their surrounding environment.</title>
        <authorList>
            <person name="Zhang R."/>
        </authorList>
    </citation>
    <scope>NUCLEOTIDE SEQUENCE [LARGE SCALE GENOMIC DNA]</scope>
    <source>
        <strain evidence="2 3">DZ-C18</strain>
    </source>
</reference>
<name>A0A1X1A4U5_PSEPU</name>
<proteinExistence type="predicted"/>
<feature type="transmembrane region" description="Helical" evidence="1">
    <location>
        <begin position="37"/>
        <end position="60"/>
    </location>
</feature>
<dbReference type="AlphaFoldDB" id="A0A1X1A4U5"/>
<keyword evidence="1" id="KW-0812">Transmembrane</keyword>
<organism evidence="2 3">
    <name type="scientific">Pseudomonas putida</name>
    <name type="common">Arthrobacter siderocapsulatus</name>
    <dbReference type="NCBI Taxonomy" id="303"/>
    <lineage>
        <taxon>Bacteria</taxon>
        <taxon>Pseudomonadati</taxon>
        <taxon>Pseudomonadota</taxon>
        <taxon>Gammaproteobacteria</taxon>
        <taxon>Pseudomonadales</taxon>
        <taxon>Pseudomonadaceae</taxon>
        <taxon>Pseudomonas</taxon>
    </lineage>
</organism>
<sequence>MNPAGIDTSALLTMLGLIAAVWSIVPSTARLSFRLSLNWFDWLVIWSALLVIHGFFFQPVLTAVGVPTFGPWLWGFDKSATQYLLFLLLAGFVYWRSRKTRLTRWNLSLFDDLTTSLLHAGKLEELADLLHHHLASALNLAESKSVRGRLANAIRPPSPNFKVIFREDGSISLGEDAPANWLFHKVFSFREWLADLLGPSHRVQRRAAIVVRRLLSSRRLIGHLAIVRPYLCLEVMERATRFVEDFQDEFFDALLAHDFSVLYSELKNNHNFGGSGYRLTLPDENRILRFYCADVDVAARLGVYRSIGESVLARIDADETLEKKFNGRLLTFQDVGKHRDPVYAGIWFFRILVLEGLHQGVVDHLWLHYMPHFTSRLLDRAREVRPEDENYEFPTPLGYLLYEIVDTTAVWIRDAKALTKPGDVLKPDQLEGNNIYISFEAAEAIGRVIQPILMSPRVPHRLKSEVLSVALSTLRDLEQTSQLAPLAGVMRGYLIEPYGFKEKNDYLVVLQQFFDEQDHVLRALLPRFRKELNSALEAAL</sequence>
<dbReference type="EMBL" id="NBWC01000005">
    <property type="protein sequence ID" value="ORL66875.1"/>
    <property type="molecule type" value="Genomic_DNA"/>
</dbReference>
<evidence type="ECO:0000313" key="3">
    <source>
        <dbReference type="Proteomes" id="UP000193675"/>
    </source>
</evidence>
<gene>
    <name evidence="2" type="ORF">B7H17_04295</name>
</gene>
<dbReference type="RefSeq" id="WP_084854696.1">
    <property type="nucleotide sequence ID" value="NZ_NBWC01000005.1"/>
</dbReference>
<keyword evidence="1" id="KW-0472">Membrane</keyword>
<evidence type="ECO:0000313" key="2">
    <source>
        <dbReference type="EMBL" id="ORL66875.1"/>
    </source>
</evidence>
<dbReference type="Proteomes" id="UP000193675">
    <property type="component" value="Unassembled WGS sequence"/>
</dbReference>
<protein>
    <submittedName>
        <fullName evidence="2">Uncharacterized protein</fullName>
    </submittedName>
</protein>
<evidence type="ECO:0000256" key="1">
    <source>
        <dbReference type="SAM" id="Phobius"/>
    </source>
</evidence>
<keyword evidence="1" id="KW-1133">Transmembrane helix</keyword>